<dbReference type="PANTHER" id="PTHR35807">
    <property type="entry name" value="TRANSCRIPTIONAL REGULATOR REDD-RELATED"/>
    <property type="match status" value="1"/>
</dbReference>
<comment type="caution">
    <text evidence="3">The sequence shown here is derived from an EMBL/GenBank/DDBJ whole genome shotgun (WGS) entry which is preliminary data.</text>
</comment>
<dbReference type="InterPro" id="IPR005158">
    <property type="entry name" value="BTAD"/>
</dbReference>
<dbReference type="RefSeq" id="WP_345042975.1">
    <property type="nucleotide sequence ID" value="NZ_BAABBA010000016.1"/>
</dbReference>
<feature type="region of interest" description="Disordered" evidence="1">
    <location>
        <begin position="241"/>
        <end position="284"/>
    </location>
</feature>
<evidence type="ECO:0000259" key="2">
    <source>
        <dbReference type="SMART" id="SM01043"/>
    </source>
</evidence>
<gene>
    <name evidence="3" type="ORF">GCM10022262_30600</name>
</gene>
<feature type="compositionally biased region" description="Gly residues" evidence="1">
    <location>
        <begin position="274"/>
        <end position="284"/>
    </location>
</feature>
<reference evidence="4" key="1">
    <citation type="journal article" date="2019" name="Int. J. Syst. Evol. Microbiol.">
        <title>The Global Catalogue of Microorganisms (GCM) 10K type strain sequencing project: providing services to taxonomists for standard genome sequencing and annotation.</title>
        <authorList>
            <consortium name="The Broad Institute Genomics Platform"/>
            <consortium name="The Broad Institute Genome Sequencing Center for Infectious Disease"/>
            <person name="Wu L."/>
            <person name="Ma J."/>
        </authorList>
    </citation>
    <scope>NUCLEOTIDE SEQUENCE [LARGE SCALE GENOMIC DNA]</scope>
    <source>
        <strain evidence="4">JCM 17459</strain>
    </source>
</reference>
<dbReference type="InterPro" id="IPR011990">
    <property type="entry name" value="TPR-like_helical_dom_sf"/>
</dbReference>
<organism evidence="3 4">
    <name type="scientific">Georgenia daeguensis</name>
    <dbReference type="NCBI Taxonomy" id="908355"/>
    <lineage>
        <taxon>Bacteria</taxon>
        <taxon>Bacillati</taxon>
        <taxon>Actinomycetota</taxon>
        <taxon>Actinomycetes</taxon>
        <taxon>Micrococcales</taxon>
        <taxon>Bogoriellaceae</taxon>
        <taxon>Georgenia</taxon>
    </lineage>
</organism>
<feature type="domain" description="Bacterial transcriptional activator" evidence="2">
    <location>
        <begin position="102"/>
        <end position="240"/>
    </location>
</feature>
<dbReference type="SMART" id="SM01043">
    <property type="entry name" value="BTAD"/>
    <property type="match status" value="1"/>
</dbReference>
<name>A0ABP8EXL4_9MICO</name>
<evidence type="ECO:0000256" key="1">
    <source>
        <dbReference type="SAM" id="MobiDB-lite"/>
    </source>
</evidence>
<protein>
    <recommendedName>
        <fullName evidence="2">Bacterial transcriptional activator domain-containing protein</fullName>
    </recommendedName>
</protein>
<feature type="compositionally biased region" description="Low complexity" evidence="1">
    <location>
        <begin position="243"/>
        <end position="254"/>
    </location>
</feature>
<evidence type="ECO:0000313" key="3">
    <source>
        <dbReference type="EMBL" id="GAA4288700.1"/>
    </source>
</evidence>
<dbReference type="EMBL" id="BAABBA010000016">
    <property type="protein sequence ID" value="GAA4288700.1"/>
    <property type="molecule type" value="Genomic_DNA"/>
</dbReference>
<proteinExistence type="predicted"/>
<dbReference type="Proteomes" id="UP001499841">
    <property type="component" value="Unassembled WGS sequence"/>
</dbReference>
<dbReference type="Gene3D" id="1.25.40.10">
    <property type="entry name" value="Tetratricopeptide repeat domain"/>
    <property type="match status" value="1"/>
</dbReference>
<dbReference type="Pfam" id="PF03704">
    <property type="entry name" value="BTAD"/>
    <property type="match status" value="1"/>
</dbReference>
<dbReference type="SUPFAM" id="SSF48452">
    <property type="entry name" value="TPR-like"/>
    <property type="match status" value="1"/>
</dbReference>
<dbReference type="InterPro" id="IPR051677">
    <property type="entry name" value="AfsR-DnrI-RedD_regulator"/>
</dbReference>
<sequence>MVPTPVRRPRPTTELRCLPTFELRVGGVPVPLPHRAQRVLVFLALRAGPADRPELAGTLWPDVPASRAYSSLRSTLWGLSRLSPSPVIAVGSSVQISPEVRVDLEGARRLAQRIIERGPGKVATPAALAALRHDFLPSWSEEWLAAEQHHFRQLRLHALEVLSRHLSEKGDHALAVEAGLLALACEPLRESAHRTLMLAHLAEGNRAEAIWQYHRARELLANELGLTPSPEMEALLQRALRDGPAGPESPPASGTEAAGHANESASEPAARNGVLGGGSGTTAG</sequence>
<accession>A0ABP8EXL4</accession>
<keyword evidence="4" id="KW-1185">Reference proteome</keyword>
<evidence type="ECO:0000313" key="4">
    <source>
        <dbReference type="Proteomes" id="UP001499841"/>
    </source>
</evidence>